<feature type="domain" description="DZANK-type" evidence="2">
    <location>
        <begin position="3"/>
        <end position="58"/>
    </location>
</feature>
<accession>A0A6J4JQ79</accession>
<feature type="transmembrane region" description="Helical" evidence="1">
    <location>
        <begin position="149"/>
        <end position="170"/>
    </location>
</feature>
<gene>
    <name evidence="3" type="ORF">AVDCRST_MAG26-3614</name>
</gene>
<name>A0A6J4JQ79_9CHLR</name>
<sequence>MLCTNCDTRNDDNARFCRACGTAFAAAPTTVLADAPAAPTCPACRNLNPAGARYCVYCATPIAAGTPPASPAPVTRSRWPAPAPAPVPMSAPGFYAAPAAAPGPQNAPGFYAAPANAVATNNVTVVNYAPPQLVQIGIAGSGADLLMRAIWFFFIGWWLGLIWTIAAWLFNLTLIGLPVGAMMLNAIPQVMTLRRPRSNLVQAGAAGPLLVVRPPQQPLPLRAIWFVLVGWWASLLWMMLAWAFSATLVLMPIGFWMFNRVPTITTLQAES</sequence>
<evidence type="ECO:0000313" key="3">
    <source>
        <dbReference type="EMBL" id="CAA9284412.1"/>
    </source>
</evidence>
<keyword evidence="1" id="KW-0472">Membrane</keyword>
<keyword evidence="1" id="KW-0812">Transmembrane</keyword>
<keyword evidence="1" id="KW-1133">Transmembrane helix</keyword>
<proteinExistence type="predicted"/>
<organism evidence="3">
    <name type="scientific">uncultured Chloroflexia bacterium</name>
    <dbReference type="NCBI Taxonomy" id="1672391"/>
    <lineage>
        <taxon>Bacteria</taxon>
        <taxon>Bacillati</taxon>
        <taxon>Chloroflexota</taxon>
        <taxon>Chloroflexia</taxon>
        <taxon>environmental samples</taxon>
    </lineage>
</organism>
<dbReference type="InterPro" id="IPR025874">
    <property type="entry name" value="DZR"/>
</dbReference>
<dbReference type="Pfam" id="PF12773">
    <property type="entry name" value="DZR"/>
    <property type="match status" value="1"/>
</dbReference>
<dbReference type="EMBL" id="CADCTK010000843">
    <property type="protein sequence ID" value="CAA9284412.1"/>
    <property type="molecule type" value="Genomic_DNA"/>
</dbReference>
<evidence type="ECO:0000259" key="2">
    <source>
        <dbReference type="Pfam" id="PF12773"/>
    </source>
</evidence>
<evidence type="ECO:0000256" key="1">
    <source>
        <dbReference type="SAM" id="Phobius"/>
    </source>
</evidence>
<protein>
    <recommendedName>
        <fullName evidence="2">DZANK-type domain-containing protein</fullName>
    </recommendedName>
</protein>
<feature type="transmembrane region" description="Helical" evidence="1">
    <location>
        <begin position="223"/>
        <end position="250"/>
    </location>
</feature>
<reference evidence="3" key="1">
    <citation type="submission" date="2020-02" db="EMBL/GenBank/DDBJ databases">
        <authorList>
            <person name="Meier V. D."/>
        </authorList>
    </citation>
    <scope>NUCLEOTIDE SEQUENCE</scope>
    <source>
        <strain evidence="3">AVDCRST_MAG26</strain>
    </source>
</reference>
<dbReference type="AlphaFoldDB" id="A0A6J4JQ79"/>